<dbReference type="InterPro" id="IPR011050">
    <property type="entry name" value="Pectin_lyase_fold/virulence"/>
</dbReference>
<evidence type="ECO:0000256" key="2">
    <source>
        <dbReference type="SAM" id="MobiDB-lite"/>
    </source>
</evidence>
<dbReference type="InterPro" id="IPR005546">
    <property type="entry name" value="Autotransporte_beta"/>
</dbReference>
<dbReference type="Proteomes" id="UP001059610">
    <property type="component" value="Unassembled WGS sequence"/>
</dbReference>
<evidence type="ECO:0000256" key="3">
    <source>
        <dbReference type="SAM" id="SignalP"/>
    </source>
</evidence>
<evidence type="ECO:0000313" key="5">
    <source>
        <dbReference type="EMBL" id="GKX61981.1"/>
    </source>
</evidence>
<accession>A0ABQ5LEF0</accession>
<keyword evidence="1 3" id="KW-0732">Signal</keyword>
<dbReference type="Gene3D" id="2.160.20.20">
    <property type="match status" value="1"/>
</dbReference>
<dbReference type="InterPro" id="IPR012332">
    <property type="entry name" value="Autotransporter_pectin_lyase_C"/>
</dbReference>
<protein>
    <submittedName>
        <fullName evidence="5">Autotransporter</fullName>
    </submittedName>
</protein>
<dbReference type="Gene3D" id="2.40.128.130">
    <property type="entry name" value="Autotransporter beta-domain"/>
    <property type="match status" value="1"/>
</dbReference>
<dbReference type="InterPro" id="IPR006315">
    <property type="entry name" value="OM_autotransptr_brl_dom"/>
</dbReference>
<dbReference type="Pfam" id="PF03797">
    <property type="entry name" value="Autotransporter"/>
    <property type="match status" value="1"/>
</dbReference>
<dbReference type="PANTHER" id="PTHR35037">
    <property type="entry name" value="C-TERMINAL REGION OF AIDA-LIKE PROTEIN"/>
    <property type="match status" value="1"/>
</dbReference>
<dbReference type="SUPFAM" id="SSF51126">
    <property type="entry name" value="Pectin lyase-like"/>
    <property type="match status" value="1"/>
</dbReference>
<dbReference type="PROSITE" id="PS51208">
    <property type="entry name" value="AUTOTRANSPORTER"/>
    <property type="match status" value="1"/>
</dbReference>
<reference evidence="5" key="1">
    <citation type="submission" date="2022-06" db="EMBL/GenBank/DDBJ databases">
        <title>Draft genome sequences of Pragia fontium str. JCM24417.</title>
        <authorList>
            <person name="Wakabayashi Y."/>
            <person name="Kojima K."/>
        </authorList>
    </citation>
    <scope>NUCLEOTIDE SEQUENCE</scope>
    <source>
        <strain evidence="5">JCM 24417</strain>
    </source>
</reference>
<feature type="region of interest" description="Disordered" evidence="2">
    <location>
        <begin position="466"/>
        <end position="487"/>
    </location>
</feature>
<gene>
    <name evidence="5" type="ORF">SOASR032_05500</name>
</gene>
<evidence type="ECO:0000259" key="4">
    <source>
        <dbReference type="PROSITE" id="PS51208"/>
    </source>
</evidence>
<comment type="caution">
    <text evidence="5">The sequence shown here is derived from an EMBL/GenBank/DDBJ whole genome shotgun (WGS) entry which is preliminary data.</text>
</comment>
<feature type="compositionally biased region" description="Acidic residues" evidence="2">
    <location>
        <begin position="466"/>
        <end position="475"/>
    </location>
</feature>
<feature type="domain" description="Autotransporter" evidence="4">
    <location>
        <begin position="525"/>
        <end position="794"/>
    </location>
</feature>
<dbReference type="InterPro" id="IPR051551">
    <property type="entry name" value="Autotransporter_adhesion"/>
</dbReference>
<proteinExistence type="predicted"/>
<evidence type="ECO:0000256" key="1">
    <source>
        <dbReference type="ARBA" id="ARBA00022729"/>
    </source>
</evidence>
<dbReference type="RefSeq" id="WP_261821516.1">
    <property type="nucleotide sequence ID" value="NZ_BRLJ01000001.1"/>
</dbReference>
<sequence>MEYGLRKTHLSLIISSIFTASLSVSAYAAPCGDDSITQICELDKLAPGEFSTISPGDGVSIGSEDNHFVLNGDGYERNEPLAHFYAKVVSGTVKYTEMNNIRLIISGTFLKDSTPEYYYGRAENTTLNDSLLWVMTTADQTIAKGKSEVVVSTQFAKDGTTWVETTQDGSSVFYAPIVTNSRYYDTSQETVRGIKRADKNWDTLATSQNSVFFDGSHQTVLSNGHSIDAKFNDNSTQQVKKEGLSSGARFYGSASQLISEYGEAKDTSLNDHAYSRVNARGLLSGTTQVNDAAILYMDTAGRDGAVADKVVLNGENSALVVNYSDENDAFATVNDLNMIGGTVSFENGGADNYVNLHLGSLSGSGVFNFNTTLNQGKGNTLFVDNASGSHKVMITDSGEEITSTENLTLNIINDKSSGADFSLASISGENIAAVDGGTYMYSLKQQSGKDGLAGNVWYLGADWQADQEPEPEPEPEITTPLTPPIVSKKTTPSTDAVLNMASASQFIFDGELQTLRQRKGDLKTGVGHDYGTWGRYLTNNTRVETSSGAAYKLQQDGLEIGVDKAISLAAGKLVLGGFTAYSNNKLKNARGGNSDIDSYSLGVYATYLDNLGYYLDGVIKANRFNHSLNARMTSGNTAKSEYHQNAIGAAIETGYNYQAGWGMFIEPYLRASYFSAESKSITLNNGMKADIDQSRSAKGEAGVTVGKVFDLNNGAKLSPYVRAAIEREFIRSNKVRINQRNDFNNDFSGDIGKYGVGLSAQITAQTSLYMEMDYRKGSQVETPIEGNLGFRINF</sequence>
<dbReference type="PRINTS" id="PR01484">
    <property type="entry name" value="PRTACTNFAMLY"/>
</dbReference>
<dbReference type="SMART" id="SM00869">
    <property type="entry name" value="Autotransporter"/>
    <property type="match status" value="1"/>
</dbReference>
<organism evidence="5 6">
    <name type="scientific">Pragia fontium</name>
    <dbReference type="NCBI Taxonomy" id="82985"/>
    <lineage>
        <taxon>Bacteria</taxon>
        <taxon>Pseudomonadati</taxon>
        <taxon>Pseudomonadota</taxon>
        <taxon>Gammaproteobacteria</taxon>
        <taxon>Enterobacterales</taxon>
        <taxon>Budviciaceae</taxon>
        <taxon>Pragia</taxon>
    </lineage>
</organism>
<dbReference type="EMBL" id="BRLJ01000001">
    <property type="protein sequence ID" value="GKX61981.1"/>
    <property type="molecule type" value="Genomic_DNA"/>
</dbReference>
<evidence type="ECO:0000313" key="6">
    <source>
        <dbReference type="Proteomes" id="UP001059610"/>
    </source>
</evidence>
<dbReference type="InterPro" id="IPR036709">
    <property type="entry name" value="Autotransporte_beta_dom_sf"/>
</dbReference>
<dbReference type="SUPFAM" id="SSF103515">
    <property type="entry name" value="Autotransporter"/>
    <property type="match status" value="1"/>
</dbReference>
<feature type="signal peptide" evidence="3">
    <location>
        <begin position="1"/>
        <end position="28"/>
    </location>
</feature>
<dbReference type="InterPro" id="IPR004899">
    <property type="entry name" value="Pertactin_central"/>
</dbReference>
<dbReference type="Pfam" id="PF03212">
    <property type="entry name" value="Pertactin"/>
    <property type="match status" value="1"/>
</dbReference>
<dbReference type="NCBIfam" id="TIGR01414">
    <property type="entry name" value="autotrans_barl"/>
    <property type="match status" value="1"/>
</dbReference>
<feature type="chain" id="PRO_5046220602" evidence="3">
    <location>
        <begin position="29"/>
        <end position="794"/>
    </location>
</feature>
<name>A0ABQ5LEF0_9GAMM</name>
<dbReference type="PANTHER" id="PTHR35037:SF7">
    <property type="entry name" value="AUTOTRANSPORTER"/>
    <property type="match status" value="1"/>
</dbReference>
<keyword evidence="6" id="KW-1185">Reference proteome</keyword>
<dbReference type="InterPro" id="IPR003991">
    <property type="entry name" value="Pertactin_virulence_factor"/>
</dbReference>